<evidence type="ECO:0000313" key="2">
    <source>
        <dbReference type="Proteomes" id="UP000187203"/>
    </source>
</evidence>
<sequence length="35" mass="3977">MRGKRESFLDESLCVRAPIQEVQNSGQDVELAEEL</sequence>
<gene>
    <name evidence="1" type="ORF">COLO4_24380</name>
</gene>
<proteinExistence type="predicted"/>
<organism evidence="1 2">
    <name type="scientific">Corchorus olitorius</name>
    <dbReference type="NCBI Taxonomy" id="93759"/>
    <lineage>
        <taxon>Eukaryota</taxon>
        <taxon>Viridiplantae</taxon>
        <taxon>Streptophyta</taxon>
        <taxon>Embryophyta</taxon>
        <taxon>Tracheophyta</taxon>
        <taxon>Spermatophyta</taxon>
        <taxon>Magnoliopsida</taxon>
        <taxon>eudicotyledons</taxon>
        <taxon>Gunneridae</taxon>
        <taxon>Pentapetalae</taxon>
        <taxon>rosids</taxon>
        <taxon>malvids</taxon>
        <taxon>Malvales</taxon>
        <taxon>Malvaceae</taxon>
        <taxon>Grewioideae</taxon>
        <taxon>Apeibeae</taxon>
        <taxon>Corchorus</taxon>
    </lineage>
</organism>
<dbReference type="EMBL" id="AWUE01018523">
    <property type="protein sequence ID" value="OMO79610.1"/>
    <property type="molecule type" value="Genomic_DNA"/>
</dbReference>
<evidence type="ECO:0000313" key="1">
    <source>
        <dbReference type="EMBL" id="OMO79610.1"/>
    </source>
</evidence>
<name>A0A1R3IAL5_9ROSI</name>
<accession>A0A1R3IAL5</accession>
<comment type="caution">
    <text evidence="1">The sequence shown here is derived from an EMBL/GenBank/DDBJ whole genome shotgun (WGS) entry which is preliminary data.</text>
</comment>
<keyword evidence="2" id="KW-1185">Reference proteome</keyword>
<dbReference type="Proteomes" id="UP000187203">
    <property type="component" value="Unassembled WGS sequence"/>
</dbReference>
<dbReference type="AlphaFoldDB" id="A0A1R3IAL5"/>
<protein>
    <submittedName>
        <fullName evidence="1">Uncharacterized protein</fullName>
    </submittedName>
</protein>
<reference evidence="2" key="1">
    <citation type="submission" date="2013-09" db="EMBL/GenBank/DDBJ databases">
        <title>Corchorus olitorius genome sequencing.</title>
        <authorList>
            <person name="Alam M."/>
            <person name="Haque M.S."/>
            <person name="Islam M.S."/>
            <person name="Emdad E.M."/>
            <person name="Islam M.M."/>
            <person name="Ahmed B."/>
            <person name="Halim A."/>
            <person name="Hossen Q.M.M."/>
            <person name="Hossain M.Z."/>
            <person name="Ahmed R."/>
            <person name="Khan M.M."/>
            <person name="Islam R."/>
            <person name="Rashid M.M."/>
            <person name="Khan S.A."/>
            <person name="Rahman M.S."/>
            <person name="Alam M."/>
            <person name="Yahiya A.S."/>
            <person name="Khan M.S."/>
            <person name="Azam M.S."/>
            <person name="Haque T."/>
            <person name="Lashkar M.Z.H."/>
            <person name="Akhand A.I."/>
            <person name="Morshed G."/>
            <person name="Roy S."/>
            <person name="Uddin K.S."/>
            <person name="Rabeya T."/>
            <person name="Hossain A.S."/>
            <person name="Chowdhury A."/>
            <person name="Snigdha A.R."/>
            <person name="Mortoza M.S."/>
            <person name="Matin S.A."/>
            <person name="Hoque S.M.E."/>
            <person name="Islam M.K."/>
            <person name="Roy D.K."/>
            <person name="Haider R."/>
            <person name="Moosa M.M."/>
            <person name="Elias S.M."/>
            <person name="Hasan A.M."/>
            <person name="Jahan S."/>
            <person name="Shafiuddin M."/>
            <person name="Mahmood N."/>
            <person name="Shommy N.S."/>
        </authorList>
    </citation>
    <scope>NUCLEOTIDE SEQUENCE [LARGE SCALE GENOMIC DNA]</scope>
    <source>
        <strain evidence="2">cv. O-4</strain>
    </source>
</reference>